<feature type="compositionally biased region" description="Low complexity" evidence="1">
    <location>
        <begin position="203"/>
        <end position="290"/>
    </location>
</feature>
<protein>
    <recommendedName>
        <fullName evidence="5">Mid2 domain-containing protein</fullName>
    </recommendedName>
</protein>
<dbReference type="CDD" id="cd12087">
    <property type="entry name" value="TM_EGFR-like"/>
    <property type="match status" value="1"/>
</dbReference>
<proteinExistence type="predicted"/>
<keyword evidence="4" id="KW-1185">Reference proteome</keyword>
<feature type="region of interest" description="Disordered" evidence="1">
    <location>
        <begin position="324"/>
        <end position="366"/>
    </location>
</feature>
<feature type="transmembrane region" description="Helical" evidence="2">
    <location>
        <begin position="296"/>
        <end position="319"/>
    </location>
</feature>
<gene>
    <name evidence="3" type="ORF">QBC35DRAFT_493298</name>
</gene>
<reference evidence="3" key="2">
    <citation type="submission" date="2023-05" db="EMBL/GenBank/DDBJ databases">
        <authorList>
            <consortium name="Lawrence Berkeley National Laboratory"/>
            <person name="Steindorff A."/>
            <person name="Hensen N."/>
            <person name="Bonometti L."/>
            <person name="Westerberg I."/>
            <person name="Brannstrom I.O."/>
            <person name="Guillou S."/>
            <person name="Cros-Aarteil S."/>
            <person name="Calhoun S."/>
            <person name="Haridas S."/>
            <person name="Kuo A."/>
            <person name="Mondo S."/>
            <person name="Pangilinan J."/>
            <person name="Riley R."/>
            <person name="Labutti K."/>
            <person name="Andreopoulos B."/>
            <person name="Lipzen A."/>
            <person name="Chen C."/>
            <person name="Yanf M."/>
            <person name="Daum C."/>
            <person name="Ng V."/>
            <person name="Clum A."/>
            <person name="Ohm R."/>
            <person name="Martin F."/>
            <person name="Silar P."/>
            <person name="Natvig D."/>
            <person name="Lalanne C."/>
            <person name="Gautier V."/>
            <person name="Ament-Velasquez S.L."/>
            <person name="Kruys A."/>
            <person name="Hutchinson M.I."/>
            <person name="Powell A.J."/>
            <person name="Barry K."/>
            <person name="Miller A.N."/>
            <person name="Grigoriev I.V."/>
            <person name="Debuchy R."/>
            <person name="Gladieux P."/>
            <person name="Thoren M.H."/>
            <person name="Johannesson H."/>
        </authorList>
    </citation>
    <scope>NUCLEOTIDE SEQUENCE</scope>
    <source>
        <strain evidence="3">PSN309</strain>
    </source>
</reference>
<feature type="compositionally biased region" description="Low complexity" evidence="1">
    <location>
        <begin position="530"/>
        <end position="544"/>
    </location>
</feature>
<sequence length="561" mass="57726">MRVDFFDRLPPPTAFLLVSSILDLTSAHVLQQLPRRTDAPTTTIPYHALTAVVSWPLRPTPPPRDLFALRRRQDNTICGYIDGSPDLPATCSAGSHCVLDTDANVVGCCPNGETACTAGVFTGCVDANSGPQTEVNPYVFSCGGDSVCFKNVFEGGFSQFGCGTASDQGTVVVPSASGISTTISYPTITASLTQSISTLSEPTTLGTLTNTDSTRTSTSEVSSSTSSSASSSTDTSTTSTSSTSSETSTSSTSSETSTSSSSSATSSTTAANEATNTDPTNAPAASPASEPNRTGAIVGGTIGGLAVLIALVALIAFLIRRRQNSRDGPGQSPIRGNISTPRPGPGTGFSAISQDSDAFETGPGPEENPMFNNGGNTQAMRNVPGSNPHLSVNTIPMPFQNDVSPADDTSPYAYGGAGMAVSAGASSSRTSYPPDYGQYPPIHGIAGTPVVHGGIDDRLESDQVPLTREIDDFSQGFSAALGRIGEEDEEEDLGDPNRGHMMSGAAGGGGLGGSNHPASATAATDDPHMSAAASSTYSRSSSAARPLWQQNRRQSRNQMWM</sequence>
<feature type="region of interest" description="Disordered" evidence="1">
    <location>
        <begin position="482"/>
        <end position="561"/>
    </location>
</feature>
<dbReference type="AlphaFoldDB" id="A0AAN6WWG9"/>
<evidence type="ECO:0008006" key="5">
    <source>
        <dbReference type="Google" id="ProtNLM"/>
    </source>
</evidence>
<keyword evidence="2" id="KW-0812">Transmembrane</keyword>
<evidence type="ECO:0000256" key="2">
    <source>
        <dbReference type="SAM" id="Phobius"/>
    </source>
</evidence>
<keyword evidence="2" id="KW-0472">Membrane</keyword>
<feature type="region of interest" description="Disordered" evidence="1">
    <location>
        <begin position="202"/>
        <end position="292"/>
    </location>
</feature>
<dbReference type="Proteomes" id="UP001302126">
    <property type="component" value="Unassembled WGS sequence"/>
</dbReference>
<evidence type="ECO:0000256" key="1">
    <source>
        <dbReference type="SAM" id="MobiDB-lite"/>
    </source>
</evidence>
<dbReference type="EMBL" id="MU864375">
    <property type="protein sequence ID" value="KAK4189479.1"/>
    <property type="molecule type" value="Genomic_DNA"/>
</dbReference>
<organism evidence="3 4">
    <name type="scientific">Podospora australis</name>
    <dbReference type="NCBI Taxonomy" id="1536484"/>
    <lineage>
        <taxon>Eukaryota</taxon>
        <taxon>Fungi</taxon>
        <taxon>Dikarya</taxon>
        <taxon>Ascomycota</taxon>
        <taxon>Pezizomycotina</taxon>
        <taxon>Sordariomycetes</taxon>
        <taxon>Sordariomycetidae</taxon>
        <taxon>Sordariales</taxon>
        <taxon>Podosporaceae</taxon>
        <taxon>Podospora</taxon>
    </lineage>
</organism>
<evidence type="ECO:0000313" key="3">
    <source>
        <dbReference type="EMBL" id="KAK4189479.1"/>
    </source>
</evidence>
<feature type="compositionally biased region" description="Polar residues" evidence="1">
    <location>
        <begin position="548"/>
        <end position="561"/>
    </location>
</feature>
<reference evidence="3" key="1">
    <citation type="journal article" date="2023" name="Mol. Phylogenet. Evol.">
        <title>Genome-scale phylogeny and comparative genomics of the fungal order Sordariales.</title>
        <authorList>
            <person name="Hensen N."/>
            <person name="Bonometti L."/>
            <person name="Westerberg I."/>
            <person name="Brannstrom I.O."/>
            <person name="Guillou S."/>
            <person name="Cros-Aarteil S."/>
            <person name="Calhoun S."/>
            <person name="Haridas S."/>
            <person name="Kuo A."/>
            <person name="Mondo S."/>
            <person name="Pangilinan J."/>
            <person name="Riley R."/>
            <person name="LaButti K."/>
            <person name="Andreopoulos B."/>
            <person name="Lipzen A."/>
            <person name="Chen C."/>
            <person name="Yan M."/>
            <person name="Daum C."/>
            <person name="Ng V."/>
            <person name="Clum A."/>
            <person name="Steindorff A."/>
            <person name="Ohm R.A."/>
            <person name="Martin F."/>
            <person name="Silar P."/>
            <person name="Natvig D.O."/>
            <person name="Lalanne C."/>
            <person name="Gautier V."/>
            <person name="Ament-Velasquez S.L."/>
            <person name="Kruys A."/>
            <person name="Hutchinson M.I."/>
            <person name="Powell A.J."/>
            <person name="Barry K."/>
            <person name="Miller A.N."/>
            <person name="Grigoriev I.V."/>
            <person name="Debuchy R."/>
            <person name="Gladieux P."/>
            <person name="Hiltunen Thoren M."/>
            <person name="Johannesson H."/>
        </authorList>
    </citation>
    <scope>NUCLEOTIDE SEQUENCE</scope>
    <source>
        <strain evidence="3">PSN309</strain>
    </source>
</reference>
<comment type="caution">
    <text evidence="3">The sequence shown here is derived from an EMBL/GenBank/DDBJ whole genome shotgun (WGS) entry which is preliminary data.</text>
</comment>
<evidence type="ECO:0000313" key="4">
    <source>
        <dbReference type="Proteomes" id="UP001302126"/>
    </source>
</evidence>
<accession>A0AAN6WWG9</accession>
<name>A0AAN6WWG9_9PEZI</name>
<keyword evidence="2" id="KW-1133">Transmembrane helix</keyword>